<feature type="region of interest" description="Disordered" evidence="1">
    <location>
        <begin position="250"/>
        <end position="282"/>
    </location>
</feature>
<protein>
    <submittedName>
        <fullName evidence="2">Uncharacterized protein</fullName>
    </submittedName>
</protein>
<evidence type="ECO:0000256" key="1">
    <source>
        <dbReference type="SAM" id="MobiDB-lite"/>
    </source>
</evidence>
<reference evidence="2 3" key="1">
    <citation type="submission" date="2017-11" db="EMBL/GenBank/DDBJ databases">
        <authorList>
            <person name="Kracher B."/>
        </authorList>
    </citation>
    <scope>NUCLEOTIDE SEQUENCE [LARGE SCALE GENOMIC DNA]</scope>
    <source>
        <strain evidence="2 3">RACE1</strain>
    </source>
</reference>
<name>A0A383UNS5_BLUHO</name>
<dbReference type="Proteomes" id="UP000275772">
    <property type="component" value="Unassembled WGS sequence"/>
</dbReference>
<organism evidence="2 3">
    <name type="scientific">Blumeria hordei</name>
    <name type="common">Barley powdery mildew</name>
    <name type="synonym">Blumeria graminis f. sp. hordei</name>
    <dbReference type="NCBI Taxonomy" id="2867405"/>
    <lineage>
        <taxon>Eukaryota</taxon>
        <taxon>Fungi</taxon>
        <taxon>Dikarya</taxon>
        <taxon>Ascomycota</taxon>
        <taxon>Pezizomycotina</taxon>
        <taxon>Leotiomycetes</taxon>
        <taxon>Erysiphales</taxon>
        <taxon>Erysiphaceae</taxon>
        <taxon>Blumeria</taxon>
    </lineage>
</organism>
<proteinExistence type="predicted"/>
<sequence>MGKNSTSNISLLLEQCYEEEANQRLCLTISNSIHSSHRKIKAFYHNHSLLFLVPFSNLKFHLQDIILLTAKMEKYLAKHPLEQILDEFRTVYFSYFTIRCDTVSAKPNNSCQLLPDVTNNIESRIIKLSYRIEASPFDLAPYEPLATLILTNATGIQALDTRILRGKLSDEVNFQACPYYTNSYRAENETFERIVPQACERARILEKNFLNKSRENKYISLAKGFMKRTTEGEMNFPTMKAVETKIFDQPSKSCDTSTSVSSSNFGGDENHHNKNQSCTASAHGFNDDQIIREVDEFI</sequence>
<accession>A0A383UNS5</accession>
<evidence type="ECO:0000313" key="2">
    <source>
        <dbReference type="EMBL" id="SZF01000.1"/>
    </source>
</evidence>
<dbReference type="AlphaFoldDB" id="A0A383UNS5"/>
<dbReference type="VEuPathDB" id="FungiDB:BLGHR1_11752"/>
<evidence type="ECO:0000313" key="3">
    <source>
        <dbReference type="Proteomes" id="UP000275772"/>
    </source>
</evidence>
<feature type="compositionally biased region" description="Low complexity" evidence="1">
    <location>
        <begin position="251"/>
        <end position="263"/>
    </location>
</feature>
<dbReference type="EMBL" id="UNSH01000035">
    <property type="protein sequence ID" value="SZF01000.1"/>
    <property type="molecule type" value="Genomic_DNA"/>
</dbReference>
<gene>
    <name evidence="2" type="ORF">BLGHR1_11752</name>
</gene>